<dbReference type="GO" id="GO:0016779">
    <property type="term" value="F:nucleotidyltransferase activity"/>
    <property type="evidence" value="ECO:0007669"/>
    <property type="project" value="InterPro"/>
</dbReference>
<evidence type="ECO:0000313" key="3">
    <source>
        <dbReference type="Proteomes" id="UP001238163"/>
    </source>
</evidence>
<gene>
    <name evidence="2" type="ORF">J3R75_001880</name>
</gene>
<dbReference type="RefSeq" id="WP_307261228.1">
    <property type="nucleotide sequence ID" value="NZ_JAUSVL010000001.1"/>
</dbReference>
<dbReference type="Gene3D" id="3.30.460.10">
    <property type="entry name" value="Beta Polymerase, domain 2"/>
    <property type="match status" value="1"/>
</dbReference>
<evidence type="ECO:0000259" key="1">
    <source>
        <dbReference type="Pfam" id="PF01909"/>
    </source>
</evidence>
<dbReference type="AlphaFoldDB" id="A0AAE3VFY6"/>
<feature type="domain" description="Polymerase nucleotidyl transferase" evidence="1">
    <location>
        <begin position="18"/>
        <end position="55"/>
    </location>
</feature>
<evidence type="ECO:0000313" key="2">
    <source>
        <dbReference type="EMBL" id="MDQ0289773.1"/>
    </source>
</evidence>
<name>A0AAE3VFY6_9BACT</name>
<accession>A0AAE3VFY6</accession>
<reference evidence="2" key="1">
    <citation type="submission" date="2023-07" db="EMBL/GenBank/DDBJ databases">
        <title>Genomic Encyclopedia of Type Strains, Phase IV (KMG-IV): sequencing the most valuable type-strain genomes for metagenomic binning, comparative biology and taxonomic classification.</title>
        <authorList>
            <person name="Goeker M."/>
        </authorList>
    </citation>
    <scope>NUCLEOTIDE SEQUENCE</scope>
    <source>
        <strain evidence="2">DSM 24202</strain>
    </source>
</reference>
<dbReference type="SUPFAM" id="SSF81301">
    <property type="entry name" value="Nucleotidyltransferase"/>
    <property type="match status" value="1"/>
</dbReference>
<dbReference type="Pfam" id="PF01909">
    <property type="entry name" value="NTP_transf_2"/>
    <property type="match status" value="1"/>
</dbReference>
<keyword evidence="3" id="KW-1185">Reference proteome</keyword>
<dbReference type="InterPro" id="IPR043519">
    <property type="entry name" value="NT_sf"/>
</dbReference>
<comment type="caution">
    <text evidence="2">The sequence shown here is derived from an EMBL/GenBank/DDBJ whole genome shotgun (WGS) entry which is preliminary data.</text>
</comment>
<dbReference type="Proteomes" id="UP001238163">
    <property type="component" value="Unassembled WGS sequence"/>
</dbReference>
<protein>
    <submittedName>
        <fullName evidence="2">Nucleotidyltransferase</fullName>
    </submittedName>
</protein>
<sequence length="227" mass="25021">MSTSLSEWLDEYVGCVRRCFGDRVLFVGLQGSHGRGEAGKDSDIDLVLILDHASADDLCAYDAAISDLPQREKICGFISGRDELRCWSKADLFQFYHDTTPLLGDLAPLLPAISAEDVRQAIVFGACTIYHLCGHNIVHEKSPDILQGLYKSAVFVMQALHFQRTGRYLNAHRELLLALPADERMLLTTYLQGKSADNAAAIFSEDFATLSSALFAWSGQVIRGYGS</sequence>
<organism evidence="2 3">
    <name type="scientific">Oligosphaera ethanolica</name>
    <dbReference type="NCBI Taxonomy" id="760260"/>
    <lineage>
        <taxon>Bacteria</taxon>
        <taxon>Pseudomonadati</taxon>
        <taxon>Lentisphaerota</taxon>
        <taxon>Oligosphaeria</taxon>
        <taxon>Oligosphaerales</taxon>
        <taxon>Oligosphaeraceae</taxon>
        <taxon>Oligosphaera</taxon>
    </lineage>
</organism>
<proteinExistence type="predicted"/>
<dbReference type="EMBL" id="JAUSVL010000001">
    <property type="protein sequence ID" value="MDQ0289773.1"/>
    <property type="molecule type" value="Genomic_DNA"/>
</dbReference>
<dbReference type="InterPro" id="IPR002934">
    <property type="entry name" value="Polymerase_NTP_transf_dom"/>
</dbReference>
<dbReference type="CDD" id="cd05403">
    <property type="entry name" value="NT_KNTase_like"/>
    <property type="match status" value="1"/>
</dbReference>